<evidence type="ECO:0000313" key="2">
    <source>
        <dbReference type="Proteomes" id="UP000807306"/>
    </source>
</evidence>
<reference evidence="1" key="1">
    <citation type="submission" date="2020-11" db="EMBL/GenBank/DDBJ databases">
        <authorList>
            <consortium name="DOE Joint Genome Institute"/>
            <person name="Ahrendt S."/>
            <person name="Riley R."/>
            <person name="Andreopoulos W."/>
            <person name="Labutti K."/>
            <person name="Pangilinan J."/>
            <person name="Ruiz-Duenas F.J."/>
            <person name="Barrasa J.M."/>
            <person name="Sanchez-Garcia M."/>
            <person name="Camarero S."/>
            <person name="Miyauchi S."/>
            <person name="Serrano A."/>
            <person name="Linde D."/>
            <person name="Babiker R."/>
            <person name="Drula E."/>
            <person name="Ayuso-Fernandez I."/>
            <person name="Pacheco R."/>
            <person name="Padilla G."/>
            <person name="Ferreira P."/>
            <person name="Barriuso J."/>
            <person name="Kellner H."/>
            <person name="Castanera R."/>
            <person name="Alfaro M."/>
            <person name="Ramirez L."/>
            <person name="Pisabarro A.G."/>
            <person name="Kuo A."/>
            <person name="Tritt A."/>
            <person name="Lipzen A."/>
            <person name="He G."/>
            <person name="Yan M."/>
            <person name="Ng V."/>
            <person name="Cullen D."/>
            <person name="Martin F."/>
            <person name="Rosso M.-N."/>
            <person name="Henrissat B."/>
            <person name="Hibbett D."/>
            <person name="Martinez A.T."/>
            <person name="Grigoriev I.V."/>
        </authorList>
    </citation>
    <scope>NUCLEOTIDE SEQUENCE</scope>
    <source>
        <strain evidence="1">CBS 506.95</strain>
    </source>
</reference>
<sequence length="75" mass="8803">MQDALMSPPHEINIGIERHHQMRMMVEEVLDIVELIHIGVDVRILVWGEGLKQVEVVRDNDLVRRALENLRARNR</sequence>
<keyword evidence="2" id="KW-1185">Reference proteome</keyword>
<protein>
    <submittedName>
        <fullName evidence="1">Uncharacterized protein</fullName>
    </submittedName>
</protein>
<organism evidence="1 2">
    <name type="scientific">Crepidotus variabilis</name>
    <dbReference type="NCBI Taxonomy" id="179855"/>
    <lineage>
        <taxon>Eukaryota</taxon>
        <taxon>Fungi</taxon>
        <taxon>Dikarya</taxon>
        <taxon>Basidiomycota</taxon>
        <taxon>Agaricomycotina</taxon>
        <taxon>Agaricomycetes</taxon>
        <taxon>Agaricomycetidae</taxon>
        <taxon>Agaricales</taxon>
        <taxon>Agaricineae</taxon>
        <taxon>Crepidotaceae</taxon>
        <taxon>Crepidotus</taxon>
    </lineage>
</organism>
<gene>
    <name evidence="1" type="ORF">CPB83DRAFT_855044</name>
</gene>
<comment type="caution">
    <text evidence="1">The sequence shown here is derived from an EMBL/GenBank/DDBJ whole genome shotgun (WGS) entry which is preliminary data.</text>
</comment>
<evidence type="ECO:0000313" key="1">
    <source>
        <dbReference type="EMBL" id="KAF9528186.1"/>
    </source>
</evidence>
<name>A0A9P6EFK1_9AGAR</name>
<proteinExistence type="predicted"/>
<dbReference type="Proteomes" id="UP000807306">
    <property type="component" value="Unassembled WGS sequence"/>
</dbReference>
<dbReference type="AlphaFoldDB" id="A0A9P6EFK1"/>
<dbReference type="EMBL" id="MU157855">
    <property type="protein sequence ID" value="KAF9528186.1"/>
    <property type="molecule type" value="Genomic_DNA"/>
</dbReference>
<accession>A0A9P6EFK1</accession>